<dbReference type="InterPro" id="IPR002104">
    <property type="entry name" value="Integrase_catalytic"/>
</dbReference>
<dbReference type="KEGG" id="apal:BN85403160"/>
<keyword evidence="4" id="KW-0233">DNA recombination</keyword>
<proteinExistence type="inferred from homology"/>
<evidence type="ECO:0000256" key="1">
    <source>
        <dbReference type="ARBA" id="ARBA00008857"/>
    </source>
</evidence>
<keyword evidence="2" id="KW-0229">DNA integration</keyword>
<dbReference type="CDD" id="cd01189">
    <property type="entry name" value="INT_ICEBs1_C_like"/>
    <property type="match status" value="1"/>
</dbReference>
<organism evidence="6 7">
    <name type="scientific">Alteracholeplasma palmae (strain ATCC 49389 / J233)</name>
    <name type="common">Acholeplasma palmae</name>
    <dbReference type="NCBI Taxonomy" id="1318466"/>
    <lineage>
        <taxon>Bacteria</taxon>
        <taxon>Bacillati</taxon>
        <taxon>Mycoplasmatota</taxon>
        <taxon>Mollicutes</taxon>
        <taxon>Acholeplasmatales</taxon>
        <taxon>Acholeplasmataceae</taxon>
        <taxon>Acholeplasma</taxon>
    </lineage>
</organism>
<accession>U4KK53</accession>
<keyword evidence="7" id="KW-1185">Reference proteome</keyword>
<dbReference type="AlphaFoldDB" id="U4KK53"/>
<dbReference type="HOGENOM" id="CLU_027562_17_1_14"/>
<dbReference type="Gene3D" id="1.10.150.130">
    <property type="match status" value="1"/>
</dbReference>
<dbReference type="OrthoDB" id="9801717at2"/>
<dbReference type="PANTHER" id="PTHR30349">
    <property type="entry name" value="PHAGE INTEGRASE-RELATED"/>
    <property type="match status" value="1"/>
</dbReference>
<protein>
    <submittedName>
        <fullName evidence="6">Integrase</fullName>
    </submittedName>
</protein>
<dbReference type="PROSITE" id="PS51898">
    <property type="entry name" value="TYR_RECOMBINASE"/>
    <property type="match status" value="1"/>
</dbReference>
<dbReference type="InterPro" id="IPR010998">
    <property type="entry name" value="Integrase_recombinase_N"/>
</dbReference>
<dbReference type="InterPro" id="IPR050090">
    <property type="entry name" value="Tyrosine_recombinase_XerCD"/>
</dbReference>
<dbReference type="RefSeq" id="WP_026656120.1">
    <property type="nucleotide sequence ID" value="NC_022538.1"/>
</dbReference>
<reference evidence="6 7" key="1">
    <citation type="journal article" date="2013" name="J. Mol. Microbiol. Biotechnol.">
        <title>Analysis of the Complete Genomes of Acholeplasma brassicae , A. palmae and A. laidlawii and Their Comparison to the Obligate Parasites from ' Candidatus Phytoplasma'.</title>
        <authorList>
            <person name="Kube M."/>
            <person name="Siewert C."/>
            <person name="Migdoll A.M."/>
            <person name="Duduk B."/>
            <person name="Holz S."/>
            <person name="Rabus R."/>
            <person name="Seemuller E."/>
            <person name="Mitrovic J."/>
            <person name="Muller I."/>
            <person name="Buttner C."/>
            <person name="Reinhardt R."/>
        </authorList>
    </citation>
    <scope>NUCLEOTIDE SEQUENCE [LARGE SCALE GENOMIC DNA]</scope>
    <source>
        <strain evidence="6 7">J233</strain>
    </source>
</reference>
<dbReference type="GO" id="GO:0006310">
    <property type="term" value="P:DNA recombination"/>
    <property type="evidence" value="ECO:0007669"/>
    <property type="project" value="UniProtKB-KW"/>
</dbReference>
<dbReference type="Pfam" id="PF14659">
    <property type="entry name" value="Phage_int_SAM_3"/>
    <property type="match status" value="1"/>
</dbReference>
<dbReference type="SUPFAM" id="SSF56349">
    <property type="entry name" value="DNA breaking-rejoining enzymes"/>
    <property type="match status" value="1"/>
</dbReference>
<dbReference type="Proteomes" id="UP000032740">
    <property type="component" value="Chromosome"/>
</dbReference>
<evidence type="ECO:0000256" key="4">
    <source>
        <dbReference type="ARBA" id="ARBA00023172"/>
    </source>
</evidence>
<feature type="domain" description="Tyr recombinase" evidence="5">
    <location>
        <begin position="106"/>
        <end position="297"/>
    </location>
</feature>
<dbReference type="InterPro" id="IPR013762">
    <property type="entry name" value="Integrase-like_cat_sf"/>
</dbReference>
<evidence type="ECO:0000313" key="7">
    <source>
        <dbReference type="Proteomes" id="UP000032740"/>
    </source>
</evidence>
<dbReference type="Gene3D" id="1.10.443.10">
    <property type="entry name" value="Intergrase catalytic core"/>
    <property type="match status" value="1"/>
</dbReference>
<dbReference type="GO" id="GO:0015074">
    <property type="term" value="P:DNA integration"/>
    <property type="evidence" value="ECO:0007669"/>
    <property type="project" value="UniProtKB-KW"/>
</dbReference>
<evidence type="ECO:0000256" key="3">
    <source>
        <dbReference type="ARBA" id="ARBA00023125"/>
    </source>
</evidence>
<evidence type="ECO:0000313" key="6">
    <source>
        <dbReference type="EMBL" id="CCV63893.1"/>
    </source>
</evidence>
<name>U4KK53_ALTPJ</name>
<evidence type="ECO:0000259" key="5">
    <source>
        <dbReference type="PROSITE" id="PS51898"/>
    </source>
</evidence>
<dbReference type="EMBL" id="FO681347">
    <property type="protein sequence ID" value="CCV63893.1"/>
    <property type="molecule type" value="Genomic_DNA"/>
</dbReference>
<gene>
    <name evidence="6" type="ORF">BN85403160</name>
</gene>
<evidence type="ECO:0000256" key="2">
    <source>
        <dbReference type="ARBA" id="ARBA00022908"/>
    </source>
</evidence>
<keyword evidence="3" id="KW-0238">DNA-binding</keyword>
<comment type="similarity">
    <text evidence="1">Belongs to the 'phage' integrase family.</text>
</comment>
<sequence length="305" mass="35990">MRKIRFRDFINIWKEEKMKQVKISSYCVYDLMINNHLSDFFDNFYLHDINEDLVQKFIYIKSETLNSKTVRDLVVVIKMVLKMGAKKEYCLIQQFDLIYPKNIKENKVSVFTKIEQKKLTDYLNDNFDFKNLGLLICLYTGIRIGEVSAIKWSDIDIINNTISISRTVQRIYQDGKTRIIEESCKTDKSIRTIPMCKLLVKFIKPLKKIVNEDFYVISNLDKPIEPRTYRVYYKNILKKLGLPQIKFHSTRHSFATRLIESKADVKTVSAILGHSNIATTLNLYVHPNDEQKKKTIEKAFKYINN</sequence>
<dbReference type="PANTHER" id="PTHR30349:SF64">
    <property type="entry name" value="PROPHAGE INTEGRASE INTD-RELATED"/>
    <property type="match status" value="1"/>
</dbReference>
<dbReference type="STRING" id="1318466.BN85403160"/>
<dbReference type="InterPro" id="IPR004107">
    <property type="entry name" value="Integrase_SAM-like_N"/>
</dbReference>
<dbReference type="GO" id="GO:0003677">
    <property type="term" value="F:DNA binding"/>
    <property type="evidence" value="ECO:0007669"/>
    <property type="project" value="UniProtKB-KW"/>
</dbReference>
<dbReference type="InterPro" id="IPR011010">
    <property type="entry name" value="DNA_brk_join_enz"/>
</dbReference>
<dbReference type="Pfam" id="PF00589">
    <property type="entry name" value="Phage_integrase"/>
    <property type="match status" value="1"/>
</dbReference>